<proteinExistence type="predicted"/>
<feature type="compositionally biased region" description="Low complexity" evidence="1">
    <location>
        <begin position="396"/>
        <end position="408"/>
    </location>
</feature>
<sequence length="415" mass="46752">SFLPMDTRYLVYKFDVLKNKPKWFSYATSRDPEEVRDEYGSDATAAVDTNVLVRDYWDGKKEVVFVDTRETKNVGHKYGEPPIVLQVAPVGMMYNDIDRLEHSGESIFLNNRNLYPEKNKIASLLSTLTQLAVFAGMQFETDNPKTDKPLKPPYGKKFVIPVKPGQGYKPMPVVDIKNATRTLLQMVDSSLQDGSFPRISYGTLQFPVSAVGMAELKEAEDPVYFPRMNGLAFYYQRLYRMILKQYIDMKLNVKLGDVGFEKKYPYKELDKDFRIQFKFFTTTPKQNMVNYTVASAAGDLLSNETKRRDILQLEDPEGEATKVWAERAAQLSPGIAKYRSARALADTGEEVQAQIMASEMGLSIDQVLIGKVSEEEIPEEVPPKQVMPLFSGRTGGATKAASSGGETEVVSEEEE</sequence>
<protein>
    <recommendedName>
        <fullName evidence="3">Phage portal protein</fullName>
    </recommendedName>
</protein>
<feature type="region of interest" description="Disordered" evidence="1">
    <location>
        <begin position="379"/>
        <end position="415"/>
    </location>
</feature>
<accession>A0A0F8ZRW4</accession>
<name>A0A0F8ZRW4_9ZZZZ</name>
<organism evidence="2">
    <name type="scientific">marine sediment metagenome</name>
    <dbReference type="NCBI Taxonomy" id="412755"/>
    <lineage>
        <taxon>unclassified sequences</taxon>
        <taxon>metagenomes</taxon>
        <taxon>ecological metagenomes</taxon>
    </lineage>
</organism>
<comment type="caution">
    <text evidence="2">The sequence shown here is derived from an EMBL/GenBank/DDBJ whole genome shotgun (WGS) entry which is preliminary data.</text>
</comment>
<dbReference type="AlphaFoldDB" id="A0A0F8ZRW4"/>
<dbReference type="EMBL" id="LAZR01046432">
    <property type="protein sequence ID" value="KKK96553.1"/>
    <property type="molecule type" value="Genomic_DNA"/>
</dbReference>
<evidence type="ECO:0000256" key="1">
    <source>
        <dbReference type="SAM" id="MobiDB-lite"/>
    </source>
</evidence>
<evidence type="ECO:0000313" key="2">
    <source>
        <dbReference type="EMBL" id="KKK96553.1"/>
    </source>
</evidence>
<feature type="non-terminal residue" evidence="2">
    <location>
        <position position="1"/>
    </location>
</feature>
<gene>
    <name evidence="2" type="ORF">LCGC14_2661600</name>
</gene>
<evidence type="ECO:0008006" key="3">
    <source>
        <dbReference type="Google" id="ProtNLM"/>
    </source>
</evidence>
<reference evidence="2" key="1">
    <citation type="journal article" date="2015" name="Nature">
        <title>Complex archaea that bridge the gap between prokaryotes and eukaryotes.</title>
        <authorList>
            <person name="Spang A."/>
            <person name="Saw J.H."/>
            <person name="Jorgensen S.L."/>
            <person name="Zaremba-Niedzwiedzka K."/>
            <person name="Martijn J."/>
            <person name="Lind A.E."/>
            <person name="van Eijk R."/>
            <person name="Schleper C."/>
            <person name="Guy L."/>
            <person name="Ettema T.J."/>
        </authorList>
    </citation>
    <scope>NUCLEOTIDE SEQUENCE</scope>
</reference>